<comment type="function">
    <text evidence="5">Involved in formation and maintenance of cell shape.</text>
</comment>
<dbReference type="Proteomes" id="UP000440978">
    <property type="component" value="Unassembled WGS sequence"/>
</dbReference>
<evidence type="ECO:0000256" key="2">
    <source>
        <dbReference type="ARBA" id="ARBA00013855"/>
    </source>
</evidence>
<dbReference type="Gene3D" id="2.40.10.350">
    <property type="entry name" value="Rod shape-determining protein MreC, domain 2"/>
    <property type="match status" value="1"/>
</dbReference>
<feature type="domain" description="Rod shape-determining protein MreC beta-barrel core" evidence="7">
    <location>
        <begin position="125"/>
        <end position="273"/>
    </location>
</feature>
<comment type="similarity">
    <text evidence="1 5">Belongs to the MreC family.</text>
</comment>
<dbReference type="PANTHER" id="PTHR34138:SF1">
    <property type="entry name" value="CELL SHAPE-DETERMINING PROTEIN MREC"/>
    <property type="match status" value="1"/>
</dbReference>
<dbReference type="AlphaFoldDB" id="A0A6N8CRD8"/>
<comment type="caution">
    <text evidence="8">The sequence shown here is derived from an EMBL/GenBank/DDBJ whole genome shotgun (WGS) entry which is preliminary data.</text>
</comment>
<sequence>MPSFFSNKRLIVLLASIIVLGALIGYSIKERKQMAWPEQFAHDTVGLFQYIFNRPAHYVAGFFGTIQDIENTYKENKALKENLSDYARVKQENRDLKHDYQDLKKQMNLSDMPELSDFKKLPALVIGRSNDGWNQIVIVDKGENDGIKADMAVVTSDGLVGKIGKVSKFTSEVILLTNTEQQNQISAMSNHVYGMVEGYDSKHGTLLFQKIPIKSKVKKGQIVTTSGYSQLFPSGLPIGKITRVTTDQYGLTKIAQVQPSANFNDLNHVVIVERTARSAATDSENK</sequence>
<evidence type="ECO:0000313" key="9">
    <source>
        <dbReference type="Proteomes" id="UP000440978"/>
    </source>
</evidence>
<keyword evidence="6" id="KW-0175">Coiled coil</keyword>
<evidence type="ECO:0000256" key="6">
    <source>
        <dbReference type="SAM" id="Coils"/>
    </source>
</evidence>
<dbReference type="Pfam" id="PF04085">
    <property type="entry name" value="MreC"/>
    <property type="match status" value="1"/>
</dbReference>
<gene>
    <name evidence="8" type="primary">mreC</name>
    <name evidence="8" type="ORF">GMB86_06985</name>
</gene>
<dbReference type="InterPro" id="IPR042177">
    <property type="entry name" value="Cell/Rod_1"/>
</dbReference>
<dbReference type="InterPro" id="IPR055342">
    <property type="entry name" value="MreC_beta-barrel_core"/>
</dbReference>
<dbReference type="GO" id="GO:0005886">
    <property type="term" value="C:plasma membrane"/>
    <property type="evidence" value="ECO:0007669"/>
    <property type="project" value="TreeGrafter"/>
</dbReference>
<dbReference type="PIRSF" id="PIRSF038471">
    <property type="entry name" value="MreC"/>
    <property type="match status" value="1"/>
</dbReference>
<evidence type="ECO:0000256" key="4">
    <source>
        <dbReference type="ARBA" id="ARBA00032089"/>
    </source>
</evidence>
<dbReference type="InterPro" id="IPR042175">
    <property type="entry name" value="Cell/Rod_MreC_2"/>
</dbReference>
<dbReference type="Gene3D" id="2.40.10.340">
    <property type="entry name" value="Rod shape-determining protein MreC, domain 1"/>
    <property type="match status" value="1"/>
</dbReference>
<dbReference type="EMBL" id="WNHB01000008">
    <property type="protein sequence ID" value="MTT31757.1"/>
    <property type="molecule type" value="Genomic_DNA"/>
</dbReference>
<reference evidence="8 9" key="1">
    <citation type="submission" date="2019-11" db="EMBL/GenBank/DDBJ databases">
        <title>Terrilactibacillus tamarindus sp. nov. BCM23-1 isolated from bark of Tamarindus indica.</title>
        <authorList>
            <person name="Kingkaew E."/>
            <person name="Tanasupawat S."/>
        </authorList>
    </citation>
    <scope>NUCLEOTIDE SEQUENCE [LARGE SCALE GENOMIC DNA]</scope>
    <source>
        <strain evidence="8 9">BCM23-1</strain>
    </source>
</reference>
<dbReference type="PANTHER" id="PTHR34138">
    <property type="entry name" value="CELL SHAPE-DETERMINING PROTEIN MREC"/>
    <property type="match status" value="1"/>
</dbReference>
<evidence type="ECO:0000259" key="7">
    <source>
        <dbReference type="Pfam" id="PF04085"/>
    </source>
</evidence>
<name>A0A6N8CRD8_9BACI</name>
<keyword evidence="9" id="KW-1185">Reference proteome</keyword>
<protein>
    <recommendedName>
        <fullName evidence="2 5">Cell shape-determining protein MreC</fullName>
    </recommendedName>
    <alternativeName>
        <fullName evidence="4 5">Cell shape protein MreC</fullName>
    </alternativeName>
</protein>
<dbReference type="GO" id="GO:0008360">
    <property type="term" value="P:regulation of cell shape"/>
    <property type="evidence" value="ECO:0007669"/>
    <property type="project" value="UniProtKB-KW"/>
</dbReference>
<evidence type="ECO:0000256" key="5">
    <source>
        <dbReference type="PIRNR" id="PIRNR038471"/>
    </source>
</evidence>
<feature type="coiled-coil region" evidence="6">
    <location>
        <begin position="69"/>
        <end position="106"/>
    </location>
</feature>
<keyword evidence="3 5" id="KW-0133">Cell shape</keyword>
<dbReference type="NCBIfam" id="TIGR00219">
    <property type="entry name" value="mreC"/>
    <property type="match status" value="1"/>
</dbReference>
<proteinExistence type="inferred from homology"/>
<dbReference type="OrthoDB" id="9792313at2"/>
<dbReference type="InterPro" id="IPR007221">
    <property type="entry name" value="MreC"/>
</dbReference>
<organism evidence="8 9">
    <name type="scientific">Terrilactibacillus tamarindi</name>
    <dbReference type="NCBI Taxonomy" id="2599694"/>
    <lineage>
        <taxon>Bacteria</taxon>
        <taxon>Bacillati</taxon>
        <taxon>Bacillota</taxon>
        <taxon>Bacilli</taxon>
        <taxon>Bacillales</taxon>
        <taxon>Bacillaceae</taxon>
        <taxon>Terrilactibacillus</taxon>
    </lineage>
</organism>
<evidence type="ECO:0000256" key="1">
    <source>
        <dbReference type="ARBA" id="ARBA00009369"/>
    </source>
</evidence>
<accession>A0A6N8CRD8</accession>
<evidence type="ECO:0000313" key="8">
    <source>
        <dbReference type="EMBL" id="MTT31757.1"/>
    </source>
</evidence>
<evidence type="ECO:0000256" key="3">
    <source>
        <dbReference type="ARBA" id="ARBA00022960"/>
    </source>
</evidence>